<proteinExistence type="inferred from homology"/>
<evidence type="ECO:0000256" key="6">
    <source>
        <dbReference type="ARBA" id="ARBA00034125"/>
    </source>
</evidence>
<dbReference type="PANTHER" id="PTHR34390">
    <property type="entry name" value="UPF0442 PROTEIN YJJB-RELATED"/>
    <property type="match status" value="1"/>
</dbReference>
<feature type="transmembrane region" description="Helical" evidence="7">
    <location>
        <begin position="287"/>
        <end position="305"/>
    </location>
</feature>
<dbReference type="InterPro" id="IPR010619">
    <property type="entry name" value="ThrE-like_N"/>
</dbReference>
<comment type="caution">
    <text evidence="9">The sequence shown here is derived from an EMBL/GenBank/DDBJ whole genome shotgun (WGS) entry which is preliminary data.</text>
</comment>
<dbReference type="EMBL" id="RKHL01000001">
    <property type="protein sequence ID" value="ROR83440.1"/>
    <property type="molecule type" value="Genomic_DNA"/>
</dbReference>
<protein>
    <submittedName>
        <fullName evidence="9">Uncharacterized membrane protein YjjP (DUF1212 family)</fullName>
    </submittedName>
</protein>
<evidence type="ECO:0000256" key="2">
    <source>
        <dbReference type="ARBA" id="ARBA00022475"/>
    </source>
</evidence>
<feature type="transmembrane region" description="Helical" evidence="7">
    <location>
        <begin position="171"/>
        <end position="191"/>
    </location>
</feature>
<reference evidence="9 10" key="1">
    <citation type="submission" date="2018-11" db="EMBL/GenBank/DDBJ databases">
        <title>Sequencing the genomes of 1000 actinobacteria strains.</title>
        <authorList>
            <person name="Klenk H.-P."/>
        </authorList>
    </citation>
    <scope>NUCLEOTIDE SEQUENCE [LARGE SCALE GENOMIC DNA]</scope>
    <source>
        <strain evidence="9 10">DSM 14012</strain>
    </source>
</reference>
<feature type="transmembrane region" description="Helical" evidence="7">
    <location>
        <begin position="234"/>
        <end position="259"/>
    </location>
</feature>
<dbReference type="InterPro" id="IPR050539">
    <property type="entry name" value="ThrE_Dicarb/AminoAcid_Exp"/>
</dbReference>
<comment type="subcellular location">
    <subcellularLocation>
        <location evidence="1">Cell membrane</location>
        <topology evidence="1">Multi-pass membrane protein</topology>
    </subcellularLocation>
</comment>
<feature type="transmembrane region" description="Helical" evidence="7">
    <location>
        <begin position="389"/>
        <end position="415"/>
    </location>
</feature>
<organism evidence="9 10">
    <name type="scientific">Plantibacter flavus</name>
    <dbReference type="NCBI Taxonomy" id="150123"/>
    <lineage>
        <taxon>Bacteria</taxon>
        <taxon>Bacillati</taxon>
        <taxon>Actinomycetota</taxon>
        <taxon>Actinomycetes</taxon>
        <taxon>Micrococcales</taxon>
        <taxon>Microbacteriaceae</taxon>
        <taxon>Plantibacter</taxon>
    </lineage>
</organism>
<dbReference type="AlphaFoldDB" id="A0A3N2C7P0"/>
<dbReference type="Pfam" id="PF06738">
    <property type="entry name" value="ThrE"/>
    <property type="match status" value="1"/>
</dbReference>
<sequence length="424" mass="43627">MSDDAATEEHRRTAAHAYSALGCLLLDAGTSVTDVRDSLERATVASGDEGLAFSVLPQLIIVNDVRTGAVLAAGNTHGELSFRGAARANRLMRELELGHWPVGDLPARIQSIRETPRPHASMHWVVGNLLLAGGLALLFRCPWWAILASMLVGAFVGLVITLLARWRGAVAIAPFVTAFVSTTLVGTLASAMDLGPVPLFAVCAPIAILVPGALITNALLELTATDIVTGSARLMYGLIVLAFMAAGISAGALLTGLSIDPDSTALVGQVGRGSSDLVGWESVPPLWFTWIGVVMLAAGIGIAFGSGRSLTLLTICVMALTYAGIVLFAPLVGNAVATGLTAGLVFVVARIVERYSAAVPSNVTFQPALLMLVPGTVGLVSLATLEGSAVTAALTVFISLCVGVKTAAVLTGVVIPPVRATARP</sequence>
<keyword evidence="4 7" id="KW-1133">Transmembrane helix</keyword>
<feature type="transmembrane region" description="Helical" evidence="7">
    <location>
        <begin position="197"/>
        <end position="222"/>
    </location>
</feature>
<gene>
    <name evidence="9" type="ORF">EDD42_3551</name>
</gene>
<evidence type="ECO:0000256" key="1">
    <source>
        <dbReference type="ARBA" id="ARBA00004651"/>
    </source>
</evidence>
<keyword evidence="2" id="KW-1003">Cell membrane</keyword>
<dbReference type="GO" id="GO:0015744">
    <property type="term" value="P:succinate transport"/>
    <property type="evidence" value="ECO:0007669"/>
    <property type="project" value="TreeGrafter"/>
</dbReference>
<evidence type="ECO:0000256" key="4">
    <source>
        <dbReference type="ARBA" id="ARBA00022989"/>
    </source>
</evidence>
<feature type="transmembrane region" description="Helical" evidence="7">
    <location>
        <begin position="364"/>
        <end position="383"/>
    </location>
</feature>
<keyword evidence="3 7" id="KW-0812">Transmembrane</keyword>
<name>A0A3N2C7P0_9MICO</name>
<evidence type="ECO:0000313" key="9">
    <source>
        <dbReference type="EMBL" id="ROR83440.1"/>
    </source>
</evidence>
<feature type="domain" description="Threonine/serine exporter-like N-terminal" evidence="8">
    <location>
        <begin position="20"/>
        <end position="252"/>
    </location>
</feature>
<feature type="transmembrane region" description="Helical" evidence="7">
    <location>
        <begin position="335"/>
        <end position="352"/>
    </location>
</feature>
<evidence type="ECO:0000256" key="5">
    <source>
        <dbReference type="ARBA" id="ARBA00023136"/>
    </source>
</evidence>
<keyword evidence="10" id="KW-1185">Reference proteome</keyword>
<dbReference type="GO" id="GO:0005886">
    <property type="term" value="C:plasma membrane"/>
    <property type="evidence" value="ECO:0007669"/>
    <property type="project" value="UniProtKB-SubCell"/>
</dbReference>
<comment type="similarity">
    <text evidence="6">Belongs to the ThrE exporter (TC 2.A.79) family.</text>
</comment>
<dbReference type="GO" id="GO:0022857">
    <property type="term" value="F:transmembrane transporter activity"/>
    <property type="evidence" value="ECO:0007669"/>
    <property type="project" value="InterPro"/>
</dbReference>
<evidence type="ECO:0000256" key="3">
    <source>
        <dbReference type="ARBA" id="ARBA00022692"/>
    </source>
</evidence>
<evidence type="ECO:0000313" key="10">
    <source>
        <dbReference type="Proteomes" id="UP000266915"/>
    </source>
</evidence>
<evidence type="ECO:0000256" key="7">
    <source>
        <dbReference type="SAM" id="Phobius"/>
    </source>
</evidence>
<accession>A0A3N2C7P0</accession>
<dbReference type="Proteomes" id="UP000266915">
    <property type="component" value="Unassembled WGS sequence"/>
</dbReference>
<evidence type="ECO:0000259" key="8">
    <source>
        <dbReference type="Pfam" id="PF06738"/>
    </source>
</evidence>
<keyword evidence="5 7" id="KW-0472">Membrane</keyword>
<dbReference type="RefSeq" id="WP_085511273.1">
    <property type="nucleotide sequence ID" value="NZ_FXAP01000002.1"/>
</dbReference>
<feature type="transmembrane region" description="Helical" evidence="7">
    <location>
        <begin position="145"/>
        <end position="164"/>
    </location>
</feature>